<dbReference type="Gene3D" id="4.10.110.20">
    <property type="entry name" value="Variant surface glycoprotein MITAT 1.2, VSG 221, C-terminal domain"/>
    <property type="match status" value="1"/>
</dbReference>
<feature type="compositionally biased region" description="Basic and acidic residues" evidence="8">
    <location>
        <begin position="321"/>
        <end position="339"/>
    </location>
</feature>
<dbReference type="InterPro" id="IPR001812">
    <property type="entry name" value="Trypano_VSG_A_N_dom"/>
</dbReference>
<keyword evidence="5" id="KW-0472">Membrane</keyword>
<dbReference type="SUPFAM" id="SSF58087">
    <property type="entry name" value="Variant surface glycoprotein (N-terminal domain)"/>
    <property type="match status" value="1"/>
</dbReference>
<dbReference type="SUPFAM" id="SSF118251">
    <property type="entry name" value="Variant surface glycoprotein MITAT 1.2, VSG 221, C-terminal domain"/>
    <property type="match status" value="1"/>
</dbReference>
<accession>A0A1J0RBT5</accession>
<sequence>MRGRIAELLGFFQAAAGGAGNSGFCLATNAGANGYTEFSATSCGNKDPNLQASTTKLAETEQAATGFPGTKLDSAAIEAGGSGATSCFVTATGSNAAAQVFQQDQSADFLGGLWSFKANTGTPQMSINKNTAIASAWRAQGSNEIAQTYNAIRETNAAQSAADFSSAGDVVTKLGNKEQLQPHLIKQLIVDNATVSTETAPAIAADVYKEVFGSDSDKLTKLWNDIQKQTVKGSEDKGDIAKPLSGIDSEEKLLQVLSYYASTRMQQVQKLEKDLLQTKDNVKIVTKTPEQICADLKGPEKCGTNDNCKYDKEKSDEPKCVLSDKGKQAAEKANQETEGKTGTTNTTGSNCFVIHKAPLLFAFCFYYKIEEFFLIL</sequence>
<protein>
    <submittedName>
        <fullName evidence="10">Variant surface glycoprotein 1125.5121</fullName>
    </submittedName>
</protein>
<keyword evidence="4" id="KW-0336">GPI-anchor</keyword>
<dbReference type="GO" id="GO:0098552">
    <property type="term" value="C:side of membrane"/>
    <property type="evidence" value="ECO:0007669"/>
    <property type="project" value="UniProtKB-KW"/>
</dbReference>
<keyword evidence="7" id="KW-0449">Lipoprotein</keyword>
<dbReference type="VEuPathDB" id="TriTrypDB:Tb427_000472500"/>
<proteinExistence type="predicted"/>
<dbReference type="VEuPathDB" id="TriTrypDB:Tb11.1451"/>
<feature type="domain" description="Trypanosome variant surface glycoprotein A-type N-terminal" evidence="9">
    <location>
        <begin position="2"/>
        <end position="260"/>
    </location>
</feature>
<dbReference type="GO" id="GO:0005886">
    <property type="term" value="C:plasma membrane"/>
    <property type="evidence" value="ECO:0007669"/>
    <property type="project" value="UniProtKB-SubCell"/>
</dbReference>
<dbReference type="AlphaFoldDB" id="A0A1J0RBT5"/>
<evidence type="ECO:0000259" key="9">
    <source>
        <dbReference type="Pfam" id="PF00913"/>
    </source>
</evidence>
<name>A0A1J0RBT5_9TRYP</name>
<reference evidence="10" key="1">
    <citation type="submission" date="2016-08" db="EMBL/GenBank/DDBJ databases">
        <title>VSG repertoire of Trypanosoma brucei EATRO 1125.</title>
        <authorList>
            <person name="Cross G.A."/>
        </authorList>
    </citation>
    <scope>NUCLEOTIDE SEQUENCE</scope>
    <source>
        <strain evidence="10">EATRO 1125</strain>
    </source>
</reference>
<evidence type="ECO:0000256" key="4">
    <source>
        <dbReference type="ARBA" id="ARBA00022622"/>
    </source>
</evidence>
<evidence type="ECO:0000313" key="10">
    <source>
        <dbReference type="EMBL" id="APD75268.1"/>
    </source>
</evidence>
<evidence type="ECO:0000256" key="3">
    <source>
        <dbReference type="ARBA" id="ARBA00022475"/>
    </source>
</evidence>
<evidence type="ECO:0000256" key="2">
    <source>
        <dbReference type="ARBA" id="ARBA00004609"/>
    </source>
</evidence>
<comment type="subcellular location">
    <subcellularLocation>
        <location evidence="2">Cell membrane</location>
        <topology evidence="2">Lipid-anchor</topology>
        <topology evidence="2">GPI-anchor</topology>
    </subcellularLocation>
</comment>
<organism evidence="10">
    <name type="scientific">Trypanosoma brucei</name>
    <dbReference type="NCBI Taxonomy" id="5691"/>
    <lineage>
        <taxon>Eukaryota</taxon>
        <taxon>Discoba</taxon>
        <taxon>Euglenozoa</taxon>
        <taxon>Kinetoplastea</taxon>
        <taxon>Metakinetoplastina</taxon>
        <taxon>Trypanosomatida</taxon>
        <taxon>Trypanosomatidae</taxon>
        <taxon>Trypanosoma</taxon>
    </lineage>
</organism>
<evidence type="ECO:0000256" key="5">
    <source>
        <dbReference type="ARBA" id="ARBA00023136"/>
    </source>
</evidence>
<evidence type="ECO:0000256" key="6">
    <source>
        <dbReference type="ARBA" id="ARBA00023180"/>
    </source>
</evidence>
<keyword evidence="3" id="KW-1003">Cell membrane</keyword>
<dbReference type="GO" id="GO:0042783">
    <property type="term" value="P:symbiont-mediated evasion of host immune response"/>
    <property type="evidence" value="ECO:0007669"/>
    <property type="project" value="InterPro"/>
</dbReference>
<dbReference type="InterPro" id="IPR027446">
    <property type="entry name" value="VSG_C_dom_sf"/>
</dbReference>
<dbReference type="Pfam" id="PF00913">
    <property type="entry name" value="Trypan_glycop"/>
    <property type="match status" value="1"/>
</dbReference>
<feature type="region of interest" description="Disordered" evidence="8">
    <location>
        <begin position="321"/>
        <end position="343"/>
    </location>
</feature>
<dbReference type="EMBL" id="KX701312">
    <property type="protein sequence ID" value="APD75268.1"/>
    <property type="molecule type" value="Genomic_DNA"/>
</dbReference>
<keyword evidence="6" id="KW-0325">Glycoprotein</keyword>
<dbReference type="Gene3D" id="3.90.150.10">
    <property type="entry name" value="Variant Surface Glycoprotein, subunit A domain 1"/>
    <property type="match status" value="1"/>
</dbReference>
<comment type="function">
    <text evidence="1">VSG forms a coat on the surface of the parasite. The trypanosome evades the immune response of the host by expressing a series of antigenically distinct VSGs from an estimated 1000 VSG genes.</text>
</comment>
<evidence type="ECO:0000256" key="7">
    <source>
        <dbReference type="ARBA" id="ARBA00023288"/>
    </source>
</evidence>
<dbReference type="Gene3D" id="1.10.470.10">
    <property type="entry name" value="Variant Surface Glycoprotein, subunit A, domain 2"/>
    <property type="match status" value="1"/>
</dbReference>
<evidence type="ECO:0000256" key="8">
    <source>
        <dbReference type="SAM" id="MobiDB-lite"/>
    </source>
</evidence>
<evidence type="ECO:0000256" key="1">
    <source>
        <dbReference type="ARBA" id="ARBA00002523"/>
    </source>
</evidence>